<accession>A0A7T8JVB5</accession>
<dbReference type="SMART" id="SM00409">
    <property type="entry name" value="IG"/>
    <property type="match status" value="1"/>
</dbReference>
<protein>
    <submittedName>
        <fullName evidence="2">Hemicentin1like</fullName>
    </submittedName>
</protein>
<dbReference type="SUPFAM" id="SSF48726">
    <property type="entry name" value="Immunoglobulin"/>
    <property type="match status" value="2"/>
</dbReference>
<dbReference type="AlphaFoldDB" id="A0A7T8JVB5"/>
<feature type="domain" description="Ig-like" evidence="1">
    <location>
        <begin position="95"/>
        <end position="179"/>
    </location>
</feature>
<dbReference type="PANTHER" id="PTHR23278">
    <property type="entry name" value="SIDESTEP PROTEIN"/>
    <property type="match status" value="1"/>
</dbReference>
<reference evidence="3" key="1">
    <citation type="submission" date="2021-01" db="EMBL/GenBank/DDBJ databases">
        <title>Caligus Genome Assembly.</title>
        <authorList>
            <person name="Gallardo-Escarate C."/>
        </authorList>
    </citation>
    <scope>NUCLEOTIDE SEQUENCE [LARGE SCALE GENOMIC DNA]</scope>
</reference>
<keyword evidence="3" id="KW-1185">Reference proteome</keyword>
<evidence type="ECO:0000313" key="3">
    <source>
        <dbReference type="Proteomes" id="UP000595437"/>
    </source>
</evidence>
<dbReference type="SMART" id="SM00408">
    <property type="entry name" value="IGc2"/>
    <property type="match status" value="1"/>
</dbReference>
<dbReference type="Proteomes" id="UP000595437">
    <property type="component" value="Chromosome 15"/>
</dbReference>
<dbReference type="InterPro" id="IPR003598">
    <property type="entry name" value="Ig_sub2"/>
</dbReference>
<proteinExistence type="predicted"/>
<dbReference type="OrthoDB" id="8825892at2759"/>
<dbReference type="InterPro" id="IPR007110">
    <property type="entry name" value="Ig-like_dom"/>
</dbReference>
<sequence>MEMPILDIHISKLPNPVTADASYEVLCQATGAMPLPTSHGTGRSRYTVTHGRNLTTSSLYFSPKMKDHGKKLICLAENTLGRANATRELSVHFLPIVTLEMMNAQEYILQGEDLVLECHIKARPAVWRVLWYHNGKEIQPTGDRIVIPEEGTLLLRNVTKERSGDYLCSATNIIKISVYYKPVCRDARITKSLDFVSNEEVTTISLGCGVDAKPEVRSYRWLVNSSDSEAIFEIPTMDRFFAGRAMTSGNRGRPVFSMWYP</sequence>
<organism evidence="2 3">
    <name type="scientific">Caligus rogercresseyi</name>
    <name type="common">Sea louse</name>
    <dbReference type="NCBI Taxonomy" id="217165"/>
    <lineage>
        <taxon>Eukaryota</taxon>
        <taxon>Metazoa</taxon>
        <taxon>Ecdysozoa</taxon>
        <taxon>Arthropoda</taxon>
        <taxon>Crustacea</taxon>
        <taxon>Multicrustacea</taxon>
        <taxon>Hexanauplia</taxon>
        <taxon>Copepoda</taxon>
        <taxon>Siphonostomatoida</taxon>
        <taxon>Caligidae</taxon>
        <taxon>Caligus</taxon>
    </lineage>
</organism>
<dbReference type="InterPro" id="IPR003599">
    <property type="entry name" value="Ig_sub"/>
</dbReference>
<dbReference type="EMBL" id="CP045904">
    <property type="protein sequence ID" value="QQP35874.1"/>
    <property type="molecule type" value="Genomic_DNA"/>
</dbReference>
<dbReference type="PROSITE" id="PS50835">
    <property type="entry name" value="IG_LIKE"/>
    <property type="match status" value="1"/>
</dbReference>
<dbReference type="Gene3D" id="2.60.40.10">
    <property type="entry name" value="Immunoglobulins"/>
    <property type="match status" value="2"/>
</dbReference>
<dbReference type="InterPro" id="IPR013783">
    <property type="entry name" value="Ig-like_fold"/>
</dbReference>
<name>A0A7T8JVB5_CALRO</name>
<evidence type="ECO:0000313" key="2">
    <source>
        <dbReference type="EMBL" id="QQP35874.1"/>
    </source>
</evidence>
<dbReference type="PANTHER" id="PTHR23278:SF19">
    <property type="entry name" value="OBSCURIN"/>
    <property type="match status" value="1"/>
</dbReference>
<gene>
    <name evidence="2" type="ORF">FKW44_020809</name>
</gene>
<dbReference type="Pfam" id="PF13927">
    <property type="entry name" value="Ig_3"/>
    <property type="match status" value="1"/>
</dbReference>
<dbReference type="InterPro" id="IPR036179">
    <property type="entry name" value="Ig-like_dom_sf"/>
</dbReference>
<evidence type="ECO:0000259" key="1">
    <source>
        <dbReference type="PROSITE" id="PS50835"/>
    </source>
</evidence>